<dbReference type="EMBL" id="CP042467">
    <property type="protein sequence ID" value="QED28851.1"/>
    <property type="molecule type" value="Genomic_DNA"/>
</dbReference>
<name>A0A5B8XU76_9DELT</name>
<accession>A0A5B8XU76</accession>
<dbReference type="KEGG" id="bbae:FRD01_16710"/>
<dbReference type="RefSeq" id="WP_146961645.1">
    <property type="nucleotide sequence ID" value="NZ_CP042467.1"/>
</dbReference>
<evidence type="ECO:0000259" key="1">
    <source>
        <dbReference type="Pfam" id="PF14206"/>
    </source>
</evidence>
<gene>
    <name evidence="2" type="ORF">FRD01_16710</name>
</gene>
<dbReference type="AlphaFoldDB" id="A0A5B8XU76"/>
<keyword evidence="3" id="KW-1185">Reference proteome</keyword>
<sequence length="88" mass="9896">MAVLLSSGFEILPFSDVAFVEITAESVCFWENHEIVFDDIPGPNHLSLEEAQKNFAEFGVMATKFLEHVLPDGPSRFHRADESLDKQT</sequence>
<dbReference type="OrthoDB" id="1456570at2"/>
<dbReference type="Pfam" id="PF14206">
    <property type="entry name" value="Cys_rich_CPCC"/>
    <property type="match status" value="1"/>
</dbReference>
<evidence type="ECO:0000313" key="3">
    <source>
        <dbReference type="Proteomes" id="UP000321595"/>
    </source>
</evidence>
<reference evidence="2 3" key="1">
    <citation type="submission" date="2019-08" db="EMBL/GenBank/DDBJ databases">
        <authorList>
            <person name="Liang Q."/>
        </authorList>
    </citation>
    <scope>NUCLEOTIDE SEQUENCE [LARGE SCALE GENOMIC DNA]</scope>
    <source>
        <strain evidence="2 3">V1718</strain>
    </source>
</reference>
<feature type="domain" description="Cysteine-rich CPCC" evidence="1">
    <location>
        <begin position="26"/>
        <end position="71"/>
    </location>
</feature>
<dbReference type="Proteomes" id="UP000321595">
    <property type="component" value="Chromosome"/>
</dbReference>
<organism evidence="2 3">
    <name type="scientific">Microvenator marinus</name>
    <dbReference type="NCBI Taxonomy" id="2600177"/>
    <lineage>
        <taxon>Bacteria</taxon>
        <taxon>Deltaproteobacteria</taxon>
        <taxon>Bradymonadales</taxon>
        <taxon>Microvenatoraceae</taxon>
        <taxon>Microvenator</taxon>
    </lineage>
</organism>
<protein>
    <recommendedName>
        <fullName evidence="1">Cysteine-rich CPCC domain-containing protein</fullName>
    </recommendedName>
</protein>
<proteinExistence type="predicted"/>
<evidence type="ECO:0000313" key="2">
    <source>
        <dbReference type="EMBL" id="QED28851.1"/>
    </source>
</evidence>
<dbReference type="InterPro" id="IPR025983">
    <property type="entry name" value="Cys_rich_CPCC"/>
</dbReference>